<dbReference type="EMBL" id="JBDPZD010000006">
    <property type="protein sequence ID" value="MEO3693370.1"/>
    <property type="molecule type" value="Genomic_DNA"/>
</dbReference>
<feature type="region of interest" description="Disordered" evidence="1">
    <location>
        <begin position="130"/>
        <end position="151"/>
    </location>
</feature>
<dbReference type="Proteomes" id="UP001495147">
    <property type="component" value="Unassembled WGS sequence"/>
</dbReference>
<reference evidence="3 4" key="1">
    <citation type="submission" date="2024-05" db="EMBL/GenBank/DDBJ databases">
        <title>Roseateles sp. DJS-2-20 16S ribosomal RNA gene Genome sequencing and assembly.</title>
        <authorList>
            <person name="Woo H."/>
        </authorList>
    </citation>
    <scope>NUCLEOTIDE SEQUENCE [LARGE SCALE GENOMIC DNA]</scope>
    <source>
        <strain evidence="3 4">DJS-2-20</strain>
    </source>
</reference>
<evidence type="ECO:0000256" key="1">
    <source>
        <dbReference type="SAM" id="MobiDB-lite"/>
    </source>
</evidence>
<keyword evidence="2" id="KW-0732">Signal</keyword>
<evidence type="ECO:0000256" key="2">
    <source>
        <dbReference type="SAM" id="SignalP"/>
    </source>
</evidence>
<organism evidence="3 4">
    <name type="scientific">Roseateles paludis</name>
    <dbReference type="NCBI Taxonomy" id="3145238"/>
    <lineage>
        <taxon>Bacteria</taxon>
        <taxon>Pseudomonadati</taxon>
        <taxon>Pseudomonadota</taxon>
        <taxon>Betaproteobacteria</taxon>
        <taxon>Burkholderiales</taxon>
        <taxon>Sphaerotilaceae</taxon>
        <taxon>Roseateles</taxon>
    </lineage>
</organism>
<evidence type="ECO:0000313" key="3">
    <source>
        <dbReference type="EMBL" id="MEO3693370.1"/>
    </source>
</evidence>
<proteinExistence type="predicted"/>
<dbReference type="RefSeq" id="WP_347706179.1">
    <property type="nucleotide sequence ID" value="NZ_JBDPZD010000006.1"/>
</dbReference>
<feature type="signal peptide" evidence="2">
    <location>
        <begin position="1"/>
        <end position="25"/>
    </location>
</feature>
<protein>
    <submittedName>
        <fullName evidence="3">Uncharacterized protein</fullName>
    </submittedName>
</protein>
<evidence type="ECO:0000313" key="4">
    <source>
        <dbReference type="Proteomes" id="UP001495147"/>
    </source>
</evidence>
<sequence>MNFARHLAPALATLTLACSATAAMASNPSRDLLAASGPAARTDVRAACAGLDQQLQERLAQLRQRTGLREDVTVHFVLDGSEVRDVDVAGAAPMEARVAVRRAVRQLSCQDSAARQAPQSFSFVLGVQERSAPAPDAAPTTTVQLGLAPQP</sequence>
<name>A0ABV0G6L0_9BURK</name>
<gene>
    <name evidence="3" type="ORF">ABDJ85_18005</name>
</gene>
<dbReference type="PROSITE" id="PS51257">
    <property type="entry name" value="PROKAR_LIPOPROTEIN"/>
    <property type="match status" value="1"/>
</dbReference>
<feature type="chain" id="PRO_5046592431" evidence="2">
    <location>
        <begin position="26"/>
        <end position="151"/>
    </location>
</feature>
<accession>A0ABV0G6L0</accession>
<keyword evidence="4" id="KW-1185">Reference proteome</keyword>
<comment type="caution">
    <text evidence="3">The sequence shown here is derived from an EMBL/GenBank/DDBJ whole genome shotgun (WGS) entry which is preliminary data.</text>
</comment>
<feature type="compositionally biased region" description="Low complexity" evidence="1">
    <location>
        <begin position="132"/>
        <end position="142"/>
    </location>
</feature>